<organism evidence="2 3">
    <name type="scientific">Pararge aegeria aegeria</name>
    <dbReference type="NCBI Taxonomy" id="348720"/>
    <lineage>
        <taxon>Eukaryota</taxon>
        <taxon>Metazoa</taxon>
        <taxon>Ecdysozoa</taxon>
        <taxon>Arthropoda</taxon>
        <taxon>Hexapoda</taxon>
        <taxon>Insecta</taxon>
        <taxon>Pterygota</taxon>
        <taxon>Neoptera</taxon>
        <taxon>Endopterygota</taxon>
        <taxon>Lepidoptera</taxon>
        <taxon>Glossata</taxon>
        <taxon>Ditrysia</taxon>
        <taxon>Papilionoidea</taxon>
        <taxon>Nymphalidae</taxon>
        <taxon>Satyrinae</taxon>
        <taxon>Satyrini</taxon>
        <taxon>Parargina</taxon>
        <taxon>Pararge</taxon>
    </lineage>
</organism>
<comment type="caution">
    <text evidence="2">The sequence shown here is derived from an EMBL/GenBank/DDBJ whole genome shotgun (WGS) entry which is preliminary data.</text>
</comment>
<proteinExistence type="predicted"/>
<dbReference type="AlphaFoldDB" id="A0A8S4RD28"/>
<gene>
    <name evidence="2" type="primary">jg1686</name>
    <name evidence="1" type="synonym">jg1685</name>
    <name evidence="1" type="ORF">PAEG_LOCUS12367</name>
    <name evidence="2" type="ORF">PAEG_LOCUS12368</name>
</gene>
<dbReference type="Proteomes" id="UP000838756">
    <property type="component" value="Unassembled WGS sequence"/>
</dbReference>
<evidence type="ECO:0000313" key="2">
    <source>
        <dbReference type="EMBL" id="CAH2234546.1"/>
    </source>
</evidence>
<evidence type="ECO:0000313" key="3">
    <source>
        <dbReference type="Proteomes" id="UP000838756"/>
    </source>
</evidence>
<keyword evidence="3" id="KW-1185">Reference proteome</keyword>
<protein>
    <submittedName>
        <fullName evidence="1">Jg1685 protein</fullName>
    </submittedName>
    <submittedName>
        <fullName evidence="2">Jg1686 protein</fullName>
    </submittedName>
</protein>
<dbReference type="EMBL" id="CAKXAJ010025064">
    <property type="protein sequence ID" value="CAH2234546.1"/>
    <property type="molecule type" value="Genomic_DNA"/>
</dbReference>
<dbReference type="EMBL" id="CAKXAJ010025064">
    <property type="protein sequence ID" value="CAH2234545.1"/>
    <property type="molecule type" value="Genomic_DNA"/>
</dbReference>
<name>A0A8S4RD28_9NEOP</name>
<sequence length="93" mass="10950">MAHLMLDKYHVFATASYLRESVPNEILVAFNVGRTEGTTFELALIRAFVRTTMSPARHDRTLLHRNDDCRLVVMFSDRRERTERRIPLMIERS</sequence>
<evidence type="ECO:0000313" key="1">
    <source>
        <dbReference type="EMBL" id="CAH2234545.1"/>
    </source>
</evidence>
<accession>A0A8S4RD28</accession>
<reference evidence="2" key="1">
    <citation type="submission" date="2022-03" db="EMBL/GenBank/DDBJ databases">
        <authorList>
            <person name="Lindestad O."/>
        </authorList>
    </citation>
    <scope>NUCLEOTIDE SEQUENCE</scope>
</reference>